<feature type="transmembrane region" description="Helical" evidence="9">
    <location>
        <begin position="6"/>
        <end position="24"/>
    </location>
</feature>
<evidence type="ECO:0000256" key="3">
    <source>
        <dbReference type="ARBA" id="ARBA00022737"/>
    </source>
</evidence>
<evidence type="ECO:0000259" key="11">
    <source>
        <dbReference type="PROSITE" id="PS51846"/>
    </source>
</evidence>
<organism evidence="12 13">
    <name type="scientific">Rhodocytophaga aerolata</name>
    <dbReference type="NCBI Taxonomy" id="455078"/>
    <lineage>
        <taxon>Bacteria</taxon>
        <taxon>Pseudomonadati</taxon>
        <taxon>Bacteroidota</taxon>
        <taxon>Cytophagia</taxon>
        <taxon>Cytophagales</taxon>
        <taxon>Rhodocytophagaceae</taxon>
        <taxon>Rhodocytophaga</taxon>
    </lineage>
</organism>
<comment type="subcellular location">
    <subcellularLocation>
        <location evidence="1">Membrane</location>
        <topology evidence="1">Multi-pass membrane protein</topology>
    </subcellularLocation>
</comment>
<keyword evidence="3" id="KW-0677">Repeat</keyword>
<feature type="transmembrane region" description="Helical" evidence="9">
    <location>
        <begin position="55"/>
        <end position="78"/>
    </location>
</feature>
<dbReference type="SUPFAM" id="SSF56176">
    <property type="entry name" value="FAD-binding/transporter-associated domain-like"/>
    <property type="match status" value="1"/>
</dbReference>
<dbReference type="RefSeq" id="WP_302035801.1">
    <property type="nucleotide sequence ID" value="NZ_JAUKPO010000001.1"/>
</dbReference>
<dbReference type="PANTHER" id="PTHR22777:SF17">
    <property type="entry name" value="UPF0053 PROTEIN SLL0260"/>
    <property type="match status" value="1"/>
</dbReference>
<dbReference type="InterPro" id="IPR005170">
    <property type="entry name" value="Transptr-assoc_dom"/>
</dbReference>
<reference evidence="12" key="1">
    <citation type="submission" date="2023-07" db="EMBL/GenBank/DDBJ databases">
        <title>The genome sequence of Rhodocytophaga aerolata KACC 12507.</title>
        <authorList>
            <person name="Zhang X."/>
        </authorList>
    </citation>
    <scope>NUCLEOTIDE SEQUENCE</scope>
    <source>
        <strain evidence="12">KACC 12507</strain>
    </source>
</reference>
<keyword evidence="4 8" id="KW-1133">Transmembrane helix</keyword>
<keyword evidence="6 8" id="KW-0472">Membrane</keyword>
<dbReference type="Proteomes" id="UP001168528">
    <property type="component" value="Unassembled WGS sequence"/>
</dbReference>
<dbReference type="CDD" id="cd04590">
    <property type="entry name" value="CBS_pair_CorC_HlyC_assoc"/>
    <property type="match status" value="1"/>
</dbReference>
<dbReference type="Pfam" id="PF01595">
    <property type="entry name" value="CNNM"/>
    <property type="match status" value="1"/>
</dbReference>
<evidence type="ECO:0000313" key="12">
    <source>
        <dbReference type="EMBL" id="MDO1445002.1"/>
    </source>
</evidence>
<gene>
    <name evidence="12" type="ORF">Q0590_02005</name>
</gene>
<evidence type="ECO:0000313" key="13">
    <source>
        <dbReference type="Proteomes" id="UP001168528"/>
    </source>
</evidence>
<sequence>MEVVVIFILILLNGIFSMSEIALVSSRKSRLEAQAKNGDTKALAALHLANSPNRFLSTVQIGITLIGILTGVFSGANITEDIKAFVASNELLRPYSNAIAVSIVVVLITYFSLVLGELVPKRIGLSNPEGIAKIMATPMNILSKFTSPFIWILSKSNDFIIKLMGIKPNDNAVTEDEIKAIIQEGVSEGAVQQIEHEIVKNVFHLGDRRISSLMTYRQDIAFLNINDDVESNRQKILVHRHSQYPLCNGTIDDIIGIIYSKDLLHPNIEQQLARLQEIKREALFLPENSKAYFVLEQFKERRIHNGIVVDEYGAVAGIVTINDIFDALVGDISETNEFEYTIVQREDGSYLIDAQIPFEEFLDYFLIPIPDRSSLYGFNTLGGFALNILNRIPRAGDTFHWQDYSFEIVDMDKSRIDKILFKK</sequence>
<evidence type="ECO:0000256" key="7">
    <source>
        <dbReference type="PROSITE-ProRule" id="PRU00703"/>
    </source>
</evidence>
<dbReference type="SUPFAM" id="SSF54631">
    <property type="entry name" value="CBS-domain pair"/>
    <property type="match status" value="1"/>
</dbReference>
<keyword evidence="13" id="KW-1185">Reference proteome</keyword>
<dbReference type="Pfam" id="PF00571">
    <property type="entry name" value="CBS"/>
    <property type="match status" value="1"/>
</dbReference>
<dbReference type="PANTHER" id="PTHR22777">
    <property type="entry name" value="HEMOLYSIN-RELATED"/>
    <property type="match status" value="1"/>
</dbReference>
<dbReference type="InterPro" id="IPR000644">
    <property type="entry name" value="CBS_dom"/>
</dbReference>
<dbReference type="InterPro" id="IPR046342">
    <property type="entry name" value="CBS_dom_sf"/>
</dbReference>
<evidence type="ECO:0000259" key="10">
    <source>
        <dbReference type="PROSITE" id="PS51371"/>
    </source>
</evidence>
<dbReference type="InterPro" id="IPR002550">
    <property type="entry name" value="CNNM"/>
</dbReference>
<feature type="domain" description="CBS" evidence="10">
    <location>
        <begin position="278"/>
        <end position="334"/>
    </location>
</feature>
<evidence type="ECO:0000256" key="1">
    <source>
        <dbReference type="ARBA" id="ARBA00004141"/>
    </source>
</evidence>
<evidence type="ECO:0000256" key="2">
    <source>
        <dbReference type="ARBA" id="ARBA00022692"/>
    </source>
</evidence>
<name>A0ABT8R2J0_9BACT</name>
<dbReference type="EMBL" id="JAUKPO010000001">
    <property type="protein sequence ID" value="MDO1445002.1"/>
    <property type="molecule type" value="Genomic_DNA"/>
</dbReference>
<dbReference type="InterPro" id="IPR036318">
    <property type="entry name" value="FAD-bd_PCMH-like_sf"/>
</dbReference>
<dbReference type="InterPro" id="IPR044751">
    <property type="entry name" value="Ion_transp-like_CBS"/>
</dbReference>
<keyword evidence="2 8" id="KW-0812">Transmembrane</keyword>
<dbReference type="Pfam" id="PF03471">
    <property type="entry name" value="CorC_HlyC"/>
    <property type="match status" value="1"/>
</dbReference>
<feature type="domain" description="CNNM transmembrane" evidence="11">
    <location>
        <begin position="1"/>
        <end position="195"/>
    </location>
</feature>
<dbReference type="PROSITE" id="PS51846">
    <property type="entry name" value="CNNM"/>
    <property type="match status" value="1"/>
</dbReference>
<evidence type="ECO:0000256" key="8">
    <source>
        <dbReference type="PROSITE-ProRule" id="PRU01193"/>
    </source>
</evidence>
<dbReference type="PROSITE" id="PS51371">
    <property type="entry name" value="CBS"/>
    <property type="match status" value="1"/>
</dbReference>
<feature type="transmembrane region" description="Helical" evidence="9">
    <location>
        <begin position="98"/>
        <end position="119"/>
    </location>
</feature>
<evidence type="ECO:0000256" key="4">
    <source>
        <dbReference type="ARBA" id="ARBA00022989"/>
    </source>
</evidence>
<protein>
    <submittedName>
        <fullName evidence="12">Hemolysin family protein</fullName>
    </submittedName>
</protein>
<comment type="caution">
    <text evidence="12">The sequence shown here is derived from an EMBL/GenBank/DDBJ whole genome shotgun (WGS) entry which is preliminary data.</text>
</comment>
<proteinExistence type="predicted"/>
<evidence type="ECO:0000256" key="9">
    <source>
        <dbReference type="SAM" id="Phobius"/>
    </source>
</evidence>
<evidence type="ECO:0000256" key="6">
    <source>
        <dbReference type="ARBA" id="ARBA00023136"/>
    </source>
</evidence>
<evidence type="ECO:0000256" key="5">
    <source>
        <dbReference type="ARBA" id="ARBA00023122"/>
    </source>
</evidence>
<dbReference type="Gene3D" id="3.30.465.10">
    <property type="match status" value="1"/>
</dbReference>
<accession>A0ABT8R2J0</accession>
<keyword evidence="5 7" id="KW-0129">CBS domain</keyword>
<dbReference type="SMART" id="SM01091">
    <property type="entry name" value="CorC_HlyC"/>
    <property type="match status" value="1"/>
</dbReference>
<dbReference type="InterPro" id="IPR016169">
    <property type="entry name" value="FAD-bd_PCMH_sub2"/>
</dbReference>
<dbReference type="Gene3D" id="3.10.580.10">
    <property type="entry name" value="CBS-domain"/>
    <property type="match status" value="1"/>
</dbReference>